<feature type="binding site" evidence="7">
    <location>
        <position position="368"/>
    </location>
    <ligand>
        <name>phosphoenolpyruvate</name>
        <dbReference type="ChEBI" id="CHEBI:58702"/>
    </ligand>
</feature>
<evidence type="ECO:0000256" key="2">
    <source>
        <dbReference type="ARBA" id="ARBA00009948"/>
    </source>
</evidence>
<comment type="subcellular location">
    <subcellularLocation>
        <location evidence="7">Cytoplasm</location>
    </subcellularLocation>
</comment>
<dbReference type="Proteomes" id="UP000437748">
    <property type="component" value="Unassembled WGS sequence"/>
</dbReference>
<evidence type="ECO:0000313" key="9">
    <source>
        <dbReference type="EMBL" id="KAB8040908.1"/>
    </source>
</evidence>
<name>A0A6N6W0Q0_9BACT</name>
<evidence type="ECO:0000256" key="1">
    <source>
        <dbReference type="ARBA" id="ARBA00004811"/>
    </source>
</evidence>
<evidence type="ECO:0000256" key="5">
    <source>
        <dbReference type="ARBA" id="ARBA00023141"/>
    </source>
</evidence>
<comment type="pathway">
    <text evidence="1 7">Metabolic intermediate biosynthesis; chorismate biosynthesis; chorismate from D-erythrose 4-phosphate and phosphoenolpyruvate: step 6/7.</text>
</comment>
<gene>
    <name evidence="7 9" type="primary">aroA</name>
    <name evidence="9" type="ORF">GCL60_02970</name>
</gene>
<evidence type="ECO:0000259" key="8">
    <source>
        <dbReference type="Pfam" id="PF00275"/>
    </source>
</evidence>
<dbReference type="NCBIfam" id="TIGR01356">
    <property type="entry name" value="aroA"/>
    <property type="match status" value="1"/>
</dbReference>
<feature type="binding site" evidence="7">
    <location>
        <position position="190"/>
    </location>
    <ligand>
        <name>phosphoenolpyruvate</name>
        <dbReference type="ChEBI" id="CHEBI:58702"/>
    </ligand>
</feature>
<dbReference type="InterPro" id="IPR013792">
    <property type="entry name" value="RNA3'P_cycl/enolpyr_Trfase_a/b"/>
</dbReference>
<feature type="binding site" evidence="7">
    <location>
        <position position="147"/>
    </location>
    <ligand>
        <name>phosphoenolpyruvate</name>
        <dbReference type="ChEBI" id="CHEBI:58702"/>
    </ligand>
</feature>
<evidence type="ECO:0000256" key="6">
    <source>
        <dbReference type="ARBA" id="ARBA00044633"/>
    </source>
</evidence>
<reference evidence="9 10" key="1">
    <citation type="submission" date="2019-10" db="EMBL/GenBank/DDBJ databases">
        <title>New species of Slilvanegrellaceae.</title>
        <authorList>
            <person name="Pitt A."/>
            <person name="Hahn M.W."/>
        </authorList>
    </citation>
    <scope>NUCLEOTIDE SEQUENCE [LARGE SCALE GENOMIC DNA]</scope>
    <source>
        <strain evidence="9 10">SP-Ram-0.45-NSY-1</strain>
    </source>
</reference>
<dbReference type="GO" id="GO:0009423">
    <property type="term" value="P:chorismate biosynthetic process"/>
    <property type="evidence" value="ECO:0007669"/>
    <property type="project" value="UniProtKB-UniRule"/>
</dbReference>
<feature type="binding site" evidence="7">
    <location>
        <position position="39"/>
    </location>
    <ligand>
        <name>phosphoenolpyruvate</name>
        <dbReference type="ChEBI" id="CHEBI:58702"/>
    </ligand>
</feature>
<organism evidence="9 10">
    <name type="scientific">Silvanigrella paludirubra</name>
    <dbReference type="NCBI Taxonomy" id="2499159"/>
    <lineage>
        <taxon>Bacteria</taxon>
        <taxon>Pseudomonadati</taxon>
        <taxon>Bdellovibrionota</taxon>
        <taxon>Oligoflexia</taxon>
        <taxon>Silvanigrellales</taxon>
        <taxon>Silvanigrellaceae</taxon>
        <taxon>Silvanigrella</taxon>
    </lineage>
</organism>
<comment type="similarity">
    <text evidence="2 7">Belongs to the EPSP synthase family.</text>
</comment>
<dbReference type="InterPro" id="IPR006264">
    <property type="entry name" value="EPSP_synthase"/>
</dbReference>
<dbReference type="AlphaFoldDB" id="A0A6N6W0Q0"/>
<feature type="binding site" evidence="7">
    <location>
        <position position="39"/>
    </location>
    <ligand>
        <name>3-phosphoshikimate</name>
        <dbReference type="ChEBI" id="CHEBI:145989"/>
    </ligand>
</feature>
<feature type="binding site" evidence="7">
    <location>
        <position position="413"/>
    </location>
    <ligand>
        <name>phosphoenolpyruvate</name>
        <dbReference type="ChEBI" id="CHEBI:58702"/>
    </ligand>
</feature>
<feature type="binding site" evidence="7">
    <location>
        <position position="40"/>
    </location>
    <ligand>
        <name>3-phosphoshikimate</name>
        <dbReference type="ChEBI" id="CHEBI:145989"/>
    </ligand>
</feature>
<dbReference type="HAMAP" id="MF_00210">
    <property type="entry name" value="EPSP_synth"/>
    <property type="match status" value="1"/>
</dbReference>
<keyword evidence="3 7" id="KW-0028">Amino-acid biosynthesis</keyword>
<feature type="binding site" evidence="7">
    <location>
        <position position="190"/>
    </location>
    <ligand>
        <name>3-phosphoshikimate</name>
        <dbReference type="ChEBI" id="CHEBI:145989"/>
    </ligand>
</feature>
<dbReference type="EC" id="2.5.1.19" evidence="7"/>
<evidence type="ECO:0000256" key="7">
    <source>
        <dbReference type="HAMAP-Rule" id="MF_00210"/>
    </source>
</evidence>
<feature type="active site" description="Proton acceptor" evidence="7">
    <location>
        <position position="337"/>
    </location>
</feature>
<comment type="catalytic activity">
    <reaction evidence="6">
        <text>3-phosphoshikimate + phosphoenolpyruvate = 5-O-(1-carboxyvinyl)-3-phosphoshikimate + phosphate</text>
        <dbReference type="Rhea" id="RHEA:21256"/>
        <dbReference type="ChEBI" id="CHEBI:43474"/>
        <dbReference type="ChEBI" id="CHEBI:57701"/>
        <dbReference type="ChEBI" id="CHEBI:58702"/>
        <dbReference type="ChEBI" id="CHEBI:145989"/>
        <dbReference type="EC" id="2.5.1.19"/>
    </reaction>
    <physiologicalReaction direction="left-to-right" evidence="6">
        <dbReference type="Rhea" id="RHEA:21257"/>
    </physiologicalReaction>
</comment>
<comment type="subunit">
    <text evidence="7">Monomer.</text>
</comment>
<feature type="binding site" evidence="7">
    <location>
        <position position="364"/>
    </location>
    <ligand>
        <name>3-phosphoshikimate</name>
        <dbReference type="ChEBI" id="CHEBI:145989"/>
    </ligand>
</feature>
<dbReference type="PANTHER" id="PTHR21090">
    <property type="entry name" value="AROM/DEHYDROQUINATE SYNTHASE"/>
    <property type="match status" value="1"/>
</dbReference>
<accession>A0A6N6W0Q0</accession>
<dbReference type="OrthoDB" id="5298534at2"/>
<dbReference type="UniPathway" id="UPA00053">
    <property type="reaction ID" value="UER00089"/>
</dbReference>
<feature type="binding site" evidence="7">
    <location>
        <position position="188"/>
    </location>
    <ligand>
        <name>3-phosphoshikimate</name>
        <dbReference type="ChEBI" id="CHEBI:145989"/>
    </ligand>
</feature>
<keyword evidence="10" id="KW-1185">Reference proteome</keyword>
<dbReference type="InterPro" id="IPR001986">
    <property type="entry name" value="Enolpyruvate_Tfrase_dom"/>
</dbReference>
<feature type="domain" description="Enolpyruvate transferase" evidence="8">
    <location>
        <begin position="32"/>
        <end position="446"/>
    </location>
</feature>
<proteinExistence type="inferred from homology"/>
<comment type="function">
    <text evidence="7">Catalyzes the transfer of the enolpyruvyl moiety of phosphoenolpyruvate (PEP) to the 5-hydroxyl of shikimate-3-phosphate (S3P) to produce enolpyruvyl shikimate-3-phosphate and inorganic phosphate.</text>
</comment>
<evidence type="ECO:0000256" key="4">
    <source>
        <dbReference type="ARBA" id="ARBA00022679"/>
    </source>
</evidence>
<keyword evidence="7" id="KW-0963">Cytoplasm</keyword>
<feature type="binding site" evidence="7">
    <location>
        <position position="438"/>
    </location>
    <ligand>
        <name>phosphoenolpyruvate</name>
        <dbReference type="ChEBI" id="CHEBI:58702"/>
    </ligand>
</feature>
<keyword evidence="5 7" id="KW-0057">Aromatic amino acid biosynthesis</keyword>
<dbReference type="RefSeq" id="WP_153418430.1">
    <property type="nucleotide sequence ID" value="NZ_WFLM01000001.1"/>
</dbReference>
<evidence type="ECO:0000313" key="10">
    <source>
        <dbReference type="Proteomes" id="UP000437748"/>
    </source>
</evidence>
<dbReference type="SUPFAM" id="SSF55205">
    <property type="entry name" value="EPT/RTPC-like"/>
    <property type="match status" value="1"/>
</dbReference>
<dbReference type="InterPro" id="IPR036968">
    <property type="entry name" value="Enolpyruvate_Tfrase_sf"/>
</dbReference>
<dbReference type="EMBL" id="WFLM01000001">
    <property type="protein sequence ID" value="KAB8040908.1"/>
    <property type="molecule type" value="Genomic_DNA"/>
</dbReference>
<dbReference type="Gene3D" id="3.65.10.10">
    <property type="entry name" value="Enolpyruvate transferase domain"/>
    <property type="match status" value="2"/>
</dbReference>
<dbReference type="GO" id="GO:0008652">
    <property type="term" value="P:amino acid biosynthetic process"/>
    <property type="evidence" value="ECO:0007669"/>
    <property type="project" value="UniProtKB-KW"/>
</dbReference>
<comment type="caution">
    <text evidence="7">Lacks conserved residue(s) required for the propagation of feature annotation.</text>
</comment>
<dbReference type="PANTHER" id="PTHR21090:SF5">
    <property type="entry name" value="PENTAFUNCTIONAL AROM POLYPEPTIDE"/>
    <property type="match status" value="1"/>
</dbReference>
<dbReference type="Pfam" id="PF00275">
    <property type="entry name" value="EPSP_synthase"/>
    <property type="match status" value="1"/>
</dbReference>
<feature type="binding site" evidence="7">
    <location>
        <position position="44"/>
    </location>
    <ligand>
        <name>3-phosphoshikimate</name>
        <dbReference type="ChEBI" id="CHEBI:145989"/>
    </ligand>
</feature>
<dbReference type="GO" id="GO:0009073">
    <property type="term" value="P:aromatic amino acid family biosynthetic process"/>
    <property type="evidence" value="ECO:0007669"/>
    <property type="project" value="UniProtKB-KW"/>
</dbReference>
<dbReference type="GO" id="GO:0003866">
    <property type="term" value="F:3-phosphoshikimate 1-carboxyvinyltransferase activity"/>
    <property type="evidence" value="ECO:0007669"/>
    <property type="project" value="UniProtKB-UniRule"/>
</dbReference>
<feature type="binding site" evidence="7">
    <location>
        <position position="111"/>
    </location>
    <ligand>
        <name>phosphoenolpyruvate</name>
        <dbReference type="ChEBI" id="CHEBI:58702"/>
    </ligand>
</feature>
<dbReference type="PIRSF" id="PIRSF000505">
    <property type="entry name" value="EPSPS"/>
    <property type="match status" value="1"/>
</dbReference>
<protein>
    <recommendedName>
        <fullName evidence="7">3-phosphoshikimate 1-carboxyvinyltransferase</fullName>
        <ecNumber evidence="7">2.5.1.19</ecNumber>
    </recommendedName>
    <alternativeName>
        <fullName evidence="7">5-enolpyruvylshikimate-3-phosphate synthase</fullName>
        <shortName evidence="7">EPSP synthase</shortName>
        <shortName evidence="7">EPSPS</shortName>
    </alternativeName>
</protein>
<feature type="binding site" evidence="7">
    <location>
        <position position="337"/>
    </location>
    <ligand>
        <name>3-phosphoshikimate</name>
        <dbReference type="ChEBI" id="CHEBI:145989"/>
    </ligand>
</feature>
<dbReference type="GO" id="GO:0005737">
    <property type="term" value="C:cytoplasm"/>
    <property type="evidence" value="ECO:0007669"/>
    <property type="project" value="UniProtKB-SubCell"/>
</dbReference>
<sequence length="460" mass="51836">MELKNFLFELNNQDNVKKIKINSNLLDNNLKEIWIPGSKSFTNRAVVLAGMCSEPVTLYGFLFSEDSYWGLDALKKLGYLIQIDYKSKKVTIIPQIDIKLNTATLFFGKAGTLARFFPAVILNWQNTFPNSNKLKVDISGEPQLMRRPLSPLVKALKELNANISSDQMPFQIESSHLEGECNISGKVSGQFLSGLLLCAAGAQKKIKINRIENLVQPDYVRMTIQSIKKFGGIVNCDKELNHFEIQTISKLGAENYTIEADASTCCYFISLAFLHNLNLKILNLGSSTLQPDFKFIELLIQMGANIKISENEVFVSKKENFSKPKGNFTFDFSLYSDQALTMGAIGLFADGPILITGVSHIRHHESDRISCFVKNILSLGLKIDELPDGFKIYPIEKNLNEIKGEFETWEDHRFAMTGFLISSKLNQVSIQNPKCVEKTAPQFFNQVQELGFQIDIIKEE</sequence>
<evidence type="ECO:0000256" key="3">
    <source>
        <dbReference type="ARBA" id="ARBA00022605"/>
    </source>
</evidence>
<keyword evidence="4 7" id="KW-0808">Transferase</keyword>
<comment type="caution">
    <text evidence="9">The sequence shown here is derived from an EMBL/GenBank/DDBJ whole genome shotgun (WGS) entry which is preliminary data.</text>
</comment>